<evidence type="ECO:0000313" key="3">
    <source>
        <dbReference type="Proteomes" id="UP000199249"/>
    </source>
</evidence>
<dbReference type="InterPro" id="IPR050266">
    <property type="entry name" value="AB_hydrolase_sf"/>
</dbReference>
<keyword evidence="3" id="KW-1185">Reference proteome</keyword>
<dbReference type="SUPFAM" id="SSF53474">
    <property type="entry name" value="alpha/beta-Hydrolases"/>
    <property type="match status" value="1"/>
</dbReference>
<evidence type="ECO:0000259" key="1">
    <source>
        <dbReference type="Pfam" id="PF12697"/>
    </source>
</evidence>
<dbReference type="Pfam" id="PF12697">
    <property type="entry name" value="Abhydrolase_6"/>
    <property type="match status" value="1"/>
</dbReference>
<proteinExistence type="predicted"/>
<evidence type="ECO:0000313" key="2">
    <source>
        <dbReference type="EMBL" id="SDX38276.1"/>
    </source>
</evidence>
<name>A0A1H3B8L5_9BACT</name>
<accession>A0A1H3B8L5</accession>
<sequence>MQTTSPVLKPDTAAVLPPALRLLRLKFRLQAALSTEWAFQSAWRLFTTPRRLPEKAWEAAVLADARRFVVPGPTGPLAAYEWNPAGTRTVLLVHGWEHRASFWGALVRVLVAAGYRVVAFDAPAHGASAGLRLTLPAYVQAVQAVADTLGAGLHAVVAHSLGGATVVGGPVRFHTAAGGGLSRLVLLAVPASTPAVALRFIDLLGLPPAVVARMAAYIREQHGRDAESFSLLQAGPVFPVGRALLLHDEHDASIPFAEARELAAAWPELEFGATSGLGHNRIMREPAVLARIVAFLA</sequence>
<feature type="domain" description="AB hydrolase-1" evidence="1">
    <location>
        <begin position="90"/>
        <end position="291"/>
    </location>
</feature>
<gene>
    <name evidence="2" type="ORF">SAMN04488069_101197</name>
</gene>
<dbReference type="EMBL" id="FNOV01000001">
    <property type="protein sequence ID" value="SDX38276.1"/>
    <property type="molecule type" value="Genomic_DNA"/>
</dbReference>
<dbReference type="InterPro" id="IPR029058">
    <property type="entry name" value="AB_hydrolase_fold"/>
</dbReference>
<dbReference type="AlphaFoldDB" id="A0A1H3B8L5"/>
<reference evidence="3" key="1">
    <citation type="submission" date="2016-10" db="EMBL/GenBank/DDBJ databases">
        <authorList>
            <person name="Varghese N."/>
            <person name="Submissions S."/>
        </authorList>
    </citation>
    <scope>NUCLEOTIDE SEQUENCE [LARGE SCALE GENOMIC DNA]</scope>
    <source>
        <strain evidence="3">CGMCC 1.8975</strain>
    </source>
</reference>
<dbReference type="InterPro" id="IPR000073">
    <property type="entry name" value="AB_hydrolase_1"/>
</dbReference>
<dbReference type="STRING" id="651662.SAMN04488069_101197"/>
<dbReference type="GO" id="GO:0016020">
    <property type="term" value="C:membrane"/>
    <property type="evidence" value="ECO:0007669"/>
    <property type="project" value="TreeGrafter"/>
</dbReference>
<dbReference type="PANTHER" id="PTHR43798:SF33">
    <property type="entry name" value="HYDROLASE, PUTATIVE (AFU_ORTHOLOGUE AFUA_2G14860)-RELATED"/>
    <property type="match status" value="1"/>
</dbReference>
<organism evidence="2 3">
    <name type="scientific">Hymenobacter psychrophilus</name>
    <dbReference type="NCBI Taxonomy" id="651662"/>
    <lineage>
        <taxon>Bacteria</taxon>
        <taxon>Pseudomonadati</taxon>
        <taxon>Bacteroidota</taxon>
        <taxon>Cytophagia</taxon>
        <taxon>Cytophagales</taxon>
        <taxon>Hymenobacteraceae</taxon>
        <taxon>Hymenobacter</taxon>
    </lineage>
</organism>
<protein>
    <submittedName>
        <fullName evidence="2">Pimeloyl-ACP methyl ester carboxylesterase</fullName>
    </submittedName>
</protein>
<dbReference type="PANTHER" id="PTHR43798">
    <property type="entry name" value="MONOACYLGLYCEROL LIPASE"/>
    <property type="match status" value="1"/>
</dbReference>
<dbReference type="Proteomes" id="UP000199249">
    <property type="component" value="Unassembled WGS sequence"/>
</dbReference>
<dbReference type="Gene3D" id="3.40.50.1820">
    <property type="entry name" value="alpha/beta hydrolase"/>
    <property type="match status" value="1"/>
</dbReference>
<dbReference type="OrthoDB" id="9785847at2"/>